<evidence type="ECO:0000313" key="2">
    <source>
        <dbReference type="Proteomes" id="UP000031036"/>
    </source>
</evidence>
<organism evidence="1 2">
    <name type="scientific">Toxocara canis</name>
    <name type="common">Canine roundworm</name>
    <dbReference type="NCBI Taxonomy" id="6265"/>
    <lineage>
        <taxon>Eukaryota</taxon>
        <taxon>Metazoa</taxon>
        <taxon>Ecdysozoa</taxon>
        <taxon>Nematoda</taxon>
        <taxon>Chromadorea</taxon>
        <taxon>Rhabditida</taxon>
        <taxon>Spirurina</taxon>
        <taxon>Ascaridomorpha</taxon>
        <taxon>Ascaridoidea</taxon>
        <taxon>Toxocaridae</taxon>
        <taxon>Toxocara</taxon>
    </lineage>
</organism>
<reference evidence="1 2" key="1">
    <citation type="submission" date="2014-11" db="EMBL/GenBank/DDBJ databases">
        <title>Genetic blueprint of the zoonotic pathogen Toxocara canis.</title>
        <authorList>
            <person name="Zhu X.-Q."/>
            <person name="Korhonen P.K."/>
            <person name="Cai H."/>
            <person name="Young N.D."/>
            <person name="Nejsum P."/>
            <person name="von Samson-Himmelstjerna G."/>
            <person name="Boag P.R."/>
            <person name="Tan P."/>
            <person name="Li Q."/>
            <person name="Min J."/>
            <person name="Yang Y."/>
            <person name="Wang X."/>
            <person name="Fang X."/>
            <person name="Hall R.S."/>
            <person name="Hofmann A."/>
            <person name="Sternberg P.W."/>
            <person name="Jex A.R."/>
            <person name="Gasser R.B."/>
        </authorList>
    </citation>
    <scope>NUCLEOTIDE SEQUENCE [LARGE SCALE GENOMIC DNA]</scope>
    <source>
        <strain evidence="1">PN_DK_2014</strain>
    </source>
</reference>
<dbReference type="Proteomes" id="UP000031036">
    <property type="component" value="Unassembled WGS sequence"/>
</dbReference>
<keyword evidence="2" id="KW-1185">Reference proteome</keyword>
<dbReference type="EMBL" id="JPKZ01002006">
    <property type="protein sequence ID" value="KHN78891.1"/>
    <property type="molecule type" value="Genomic_DNA"/>
</dbReference>
<comment type="caution">
    <text evidence="1">The sequence shown here is derived from an EMBL/GenBank/DDBJ whole genome shotgun (WGS) entry which is preliminary data.</text>
</comment>
<name>A0A0B2V642_TOXCA</name>
<sequence>MHVNHCQQRPLRTFHIWKTSTEETMSFNGAFIRRSTIVQRCFLFLTASPPRLHSTVPVFKNGWYSNGQPRQIHRHVTFARRATELRMKPRAYEVHTFPEGHWGFSSWGLCQWRSFFGLCGVTSGIFSMEALGVLSLTRNCVVRLFPHQAERVIQESGQYWKW</sequence>
<protein>
    <submittedName>
        <fullName evidence="1">Uncharacterized protein</fullName>
    </submittedName>
</protein>
<proteinExistence type="predicted"/>
<dbReference type="AlphaFoldDB" id="A0A0B2V642"/>
<accession>A0A0B2V642</accession>
<gene>
    <name evidence="1" type="ORF">Tcan_00153</name>
</gene>
<evidence type="ECO:0000313" key="1">
    <source>
        <dbReference type="EMBL" id="KHN78891.1"/>
    </source>
</evidence>